<keyword evidence="3" id="KW-1185">Reference proteome</keyword>
<sequence length="99" mass="11851">LGAKIRSDGREYAVSVNTVSAEKKKRKKMEEFNLPPLHRPECSQHSRFRKSIYESMVTEIRTMFFIVLHTHHFFRCLFSYFVVFFFFINCLIYSGRSMV</sequence>
<keyword evidence="1" id="KW-0472">Membrane</keyword>
<organism evidence="2 3">
    <name type="scientific">Octopus vulgaris</name>
    <name type="common">Common octopus</name>
    <dbReference type="NCBI Taxonomy" id="6645"/>
    <lineage>
        <taxon>Eukaryota</taxon>
        <taxon>Metazoa</taxon>
        <taxon>Spiralia</taxon>
        <taxon>Lophotrochozoa</taxon>
        <taxon>Mollusca</taxon>
        <taxon>Cephalopoda</taxon>
        <taxon>Coleoidea</taxon>
        <taxon>Octopodiformes</taxon>
        <taxon>Octopoda</taxon>
        <taxon>Incirrata</taxon>
        <taxon>Octopodidae</taxon>
        <taxon>Octopus</taxon>
    </lineage>
</organism>
<dbReference type="AlphaFoldDB" id="A0AA36BIP8"/>
<gene>
    <name evidence="2" type="ORF">OCTVUL_1B002047</name>
</gene>
<evidence type="ECO:0000256" key="1">
    <source>
        <dbReference type="SAM" id="Phobius"/>
    </source>
</evidence>
<feature type="transmembrane region" description="Helical" evidence="1">
    <location>
        <begin position="72"/>
        <end position="93"/>
    </location>
</feature>
<protein>
    <submittedName>
        <fullName evidence="2">Uncharacterized protein</fullName>
    </submittedName>
</protein>
<keyword evidence="1" id="KW-0812">Transmembrane</keyword>
<evidence type="ECO:0000313" key="2">
    <source>
        <dbReference type="EMBL" id="CAI9735123.1"/>
    </source>
</evidence>
<feature type="non-terminal residue" evidence="2">
    <location>
        <position position="99"/>
    </location>
</feature>
<proteinExistence type="predicted"/>
<name>A0AA36BIP8_OCTVU</name>
<keyword evidence="1" id="KW-1133">Transmembrane helix</keyword>
<dbReference type="EMBL" id="OX597830">
    <property type="protein sequence ID" value="CAI9735123.1"/>
    <property type="molecule type" value="Genomic_DNA"/>
</dbReference>
<dbReference type="Proteomes" id="UP001162480">
    <property type="component" value="Chromosome 17"/>
</dbReference>
<reference evidence="2" key="1">
    <citation type="submission" date="2023-08" db="EMBL/GenBank/DDBJ databases">
        <authorList>
            <person name="Alioto T."/>
            <person name="Alioto T."/>
            <person name="Gomez Garrido J."/>
        </authorList>
    </citation>
    <scope>NUCLEOTIDE SEQUENCE</scope>
</reference>
<accession>A0AA36BIP8</accession>
<evidence type="ECO:0000313" key="3">
    <source>
        <dbReference type="Proteomes" id="UP001162480"/>
    </source>
</evidence>